<dbReference type="OrthoDB" id="26525at2759"/>
<dbReference type="EMBL" id="PZQS01000014">
    <property type="protein sequence ID" value="PVD18337.1"/>
    <property type="molecule type" value="Genomic_DNA"/>
</dbReference>
<dbReference type="PANTHER" id="PTHR23048:SF33">
    <property type="entry name" value="MYOSIN LIGHT CHAIN ALKALI"/>
    <property type="match status" value="1"/>
</dbReference>
<dbReference type="SUPFAM" id="SSF47473">
    <property type="entry name" value="EF-hand"/>
    <property type="match status" value="1"/>
</dbReference>
<dbReference type="Gene3D" id="1.10.238.10">
    <property type="entry name" value="EF-hand"/>
    <property type="match status" value="1"/>
</dbReference>
<proteinExistence type="predicted"/>
<organism evidence="2 3">
    <name type="scientific">Pomacea canaliculata</name>
    <name type="common">Golden apple snail</name>
    <dbReference type="NCBI Taxonomy" id="400727"/>
    <lineage>
        <taxon>Eukaryota</taxon>
        <taxon>Metazoa</taxon>
        <taxon>Spiralia</taxon>
        <taxon>Lophotrochozoa</taxon>
        <taxon>Mollusca</taxon>
        <taxon>Gastropoda</taxon>
        <taxon>Caenogastropoda</taxon>
        <taxon>Architaenioglossa</taxon>
        <taxon>Ampullarioidea</taxon>
        <taxon>Ampullariidae</taxon>
        <taxon>Pomacea</taxon>
    </lineage>
</organism>
<evidence type="ECO:0000256" key="1">
    <source>
        <dbReference type="ARBA" id="ARBA00022737"/>
    </source>
</evidence>
<keyword evidence="3" id="KW-1185">Reference proteome</keyword>
<dbReference type="STRING" id="400727.A0A2T7NAZ1"/>
<keyword evidence="1" id="KW-0677">Repeat</keyword>
<comment type="caution">
    <text evidence="2">The sequence shown here is derived from an EMBL/GenBank/DDBJ whole genome shotgun (WGS) entry which is preliminary data.</text>
</comment>
<gene>
    <name evidence="2" type="ORF">C0Q70_20886</name>
</gene>
<dbReference type="PANTHER" id="PTHR23048">
    <property type="entry name" value="MYOSIN LIGHT CHAIN 1, 3"/>
    <property type="match status" value="1"/>
</dbReference>
<dbReference type="GO" id="GO:0005859">
    <property type="term" value="C:muscle myosin complex"/>
    <property type="evidence" value="ECO:0007669"/>
    <property type="project" value="TreeGrafter"/>
</dbReference>
<protein>
    <recommendedName>
        <fullName evidence="4">EF-hand domain-containing protein</fullName>
    </recommendedName>
</protein>
<sequence>MLLGCRVEQKRGQAEMGAIGGVYEKEREGKVRDVFDLFDFWDGRDGLIDAVKVGDLLRCVGLNPTLATVKSVGGTTKPGERLTDEQVDEIMKLTDITIDLEGNIKYADFINKVMTGPPEAK</sequence>
<evidence type="ECO:0008006" key="4">
    <source>
        <dbReference type="Google" id="ProtNLM"/>
    </source>
</evidence>
<dbReference type="InterPro" id="IPR050230">
    <property type="entry name" value="CALM/Myosin/TropC-like"/>
</dbReference>
<accession>A0A2T7NAZ1</accession>
<dbReference type="Proteomes" id="UP000245119">
    <property type="component" value="Linkage Group LG14"/>
</dbReference>
<evidence type="ECO:0000313" key="3">
    <source>
        <dbReference type="Proteomes" id="UP000245119"/>
    </source>
</evidence>
<name>A0A2T7NAZ1_POMCA</name>
<reference evidence="2 3" key="1">
    <citation type="submission" date="2018-04" db="EMBL/GenBank/DDBJ databases">
        <title>The genome of golden apple snail Pomacea canaliculata provides insight into stress tolerance and invasive adaptation.</title>
        <authorList>
            <person name="Liu C."/>
            <person name="Liu B."/>
            <person name="Ren Y."/>
            <person name="Zhang Y."/>
            <person name="Wang H."/>
            <person name="Li S."/>
            <person name="Jiang F."/>
            <person name="Yin L."/>
            <person name="Zhang G."/>
            <person name="Qian W."/>
            <person name="Fan W."/>
        </authorList>
    </citation>
    <scope>NUCLEOTIDE SEQUENCE [LARGE SCALE GENOMIC DNA]</scope>
    <source>
        <strain evidence="2">SZHN2017</strain>
        <tissue evidence="2">Muscle</tissue>
    </source>
</reference>
<dbReference type="AlphaFoldDB" id="A0A2T7NAZ1"/>
<evidence type="ECO:0000313" key="2">
    <source>
        <dbReference type="EMBL" id="PVD18337.1"/>
    </source>
</evidence>
<dbReference type="InterPro" id="IPR011992">
    <property type="entry name" value="EF-hand-dom_pair"/>
</dbReference>